<organism evidence="1 2">
    <name type="scientific">Chitinimonas arctica</name>
    <dbReference type="NCBI Taxonomy" id="2594795"/>
    <lineage>
        <taxon>Bacteria</taxon>
        <taxon>Pseudomonadati</taxon>
        <taxon>Pseudomonadota</taxon>
        <taxon>Betaproteobacteria</taxon>
        <taxon>Neisseriales</taxon>
        <taxon>Chitinibacteraceae</taxon>
        <taxon>Chitinimonas</taxon>
    </lineage>
</organism>
<accession>A0A516SIU6</accession>
<dbReference type="KEGG" id="cari:FNU76_17900"/>
<keyword evidence="2" id="KW-1185">Reference proteome</keyword>
<name>A0A516SIU6_9NEIS</name>
<evidence type="ECO:0000313" key="2">
    <source>
        <dbReference type="Proteomes" id="UP000317550"/>
    </source>
</evidence>
<sequence>MSSHKSWRLADSSMKGMEIFEITPIILGGDPADSSNKVLLTRRQHIEAVRYWNEIIEGIKKVDE</sequence>
<reference evidence="2" key="1">
    <citation type="submission" date="2019-07" db="EMBL/GenBank/DDBJ databases">
        <title>Chitinimonas sp. nov., isolated from Ny-Alesund, arctica soil.</title>
        <authorList>
            <person name="Xu Q."/>
            <person name="Peng F."/>
        </authorList>
    </citation>
    <scope>NUCLEOTIDE SEQUENCE [LARGE SCALE GENOMIC DNA]</scope>
    <source>
        <strain evidence="2">R3-44</strain>
    </source>
</reference>
<protein>
    <submittedName>
        <fullName evidence="1">Uncharacterized protein</fullName>
    </submittedName>
</protein>
<dbReference type="OrthoDB" id="9156428at2"/>
<gene>
    <name evidence="1" type="ORF">FNU76_17900</name>
</gene>
<evidence type="ECO:0000313" key="1">
    <source>
        <dbReference type="EMBL" id="QDQ28067.1"/>
    </source>
</evidence>
<proteinExistence type="predicted"/>
<dbReference type="EMBL" id="CP041730">
    <property type="protein sequence ID" value="QDQ28067.1"/>
    <property type="molecule type" value="Genomic_DNA"/>
</dbReference>
<dbReference type="AlphaFoldDB" id="A0A516SIU6"/>
<dbReference type="Proteomes" id="UP000317550">
    <property type="component" value="Chromosome"/>
</dbReference>